<evidence type="ECO:0000256" key="5">
    <source>
        <dbReference type="SAM" id="Phobius"/>
    </source>
</evidence>
<keyword evidence="4 5" id="KW-0472">Membrane</keyword>
<dbReference type="Pfam" id="PF00001">
    <property type="entry name" value="7tm_1"/>
    <property type="match status" value="1"/>
</dbReference>
<feature type="transmembrane region" description="Helical" evidence="5">
    <location>
        <begin position="127"/>
        <end position="150"/>
    </location>
</feature>
<feature type="transmembrane region" description="Helical" evidence="5">
    <location>
        <begin position="21"/>
        <end position="43"/>
    </location>
</feature>
<dbReference type="SUPFAM" id="SSF81321">
    <property type="entry name" value="Family A G protein-coupled receptor-like"/>
    <property type="match status" value="1"/>
</dbReference>
<sequence length="183" mass="21426">MFIWDEQILSVADPLCSLRAYFYHLTIAWIHHSLCFVLTQWLFDSIFVLPLFLTNNMKKLSIGNLCFISLDKFPLVFYLATISFLLSDIITNIIYRLLVRYVREVSSRTDGNDRLKMQRDLTIVRRIVILNIQLIIIGFPVLIFAILIAIRTDLLPQKYCKNLSYVNEFAIFIYAFNSLLDST</sequence>
<keyword evidence="3 5" id="KW-1133">Transmembrane helix</keyword>
<organism evidence="7 8">
    <name type="scientific">Adineta ricciae</name>
    <name type="common">Rotifer</name>
    <dbReference type="NCBI Taxonomy" id="249248"/>
    <lineage>
        <taxon>Eukaryota</taxon>
        <taxon>Metazoa</taxon>
        <taxon>Spiralia</taxon>
        <taxon>Gnathifera</taxon>
        <taxon>Rotifera</taxon>
        <taxon>Eurotatoria</taxon>
        <taxon>Bdelloidea</taxon>
        <taxon>Adinetida</taxon>
        <taxon>Adinetidae</taxon>
        <taxon>Adineta</taxon>
    </lineage>
</organism>
<evidence type="ECO:0000256" key="4">
    <source>
        <dbReference type="ARBA" id="ARBA00023136"/>
    </source>
</evidence>
<evidence type="ECO:0000256" key="2">
    <source>
        <dbReference type="ARBA" id="ARBA00022692"/>
    </source>
</evidence>
<evidence type="ECO:0000256" key="1">
    <source>
        <dbReference type="ARBA" id="ARBA00004370"/>
    </source>
</evidence>
<protein>
    <recommendedName>
        <fullName evidence="6">G-protein coupled receptors family 1 profile domain-containing protein</fullName>
    </recommendedName>
</protein>
<reference evidence="7" key="1">
    <citation type="submission" date="2021-02" db="EMBL/GenBank/DDBJ databases">
        <authorList>
            <person name="Nowell W R."/>
        </authorList>
    </citation>
    <scope>NUCLEOTIDE SEQUENCE</scope>
</reference>
<comment type="caution">
    <text evidence="7">The sequence shown here is derived from an EMBL/GenBank/DDBJ whole genome shotgun (WGS) entry which is preliminary data.</text>
</comment>
<evidence type="ECO:0000313" key="7">
    <source>
        <dbReference type="EMBL" id="CAF1457598.1"/>
    </source>
</evidence>
<evidence type="ECO:0000256" key="3">
    <source>
        <dbReference type="ARBA" id="ARBA00022989"/>
    </source>
</evidence>
<feature type="domain" description="G-protein coupled receptors family 1 profile" evidence="6">
    <location>
        <begin position="1"/>
        <end position="183"/>
    </location>
</feature>
<dbReference type="GO" id="GO:0016020">
    <property type="term" value="C:membrane"/>
    <property type="evidence" value="ECO:0007669"/>
    <property type="project" value="UniProtKB-SubCell"/>
</dbReference>
<evidence type="ECO:0000259" key="6">
    <source>
        <dbReference type="PROSITE" id="PS50262"/>
    </source>
</evidence>
<dbReference type="InterPro" id="IPR017452">
    <property type="entry name" value="GPCR_Rhodpsn_7TM"/>
</dbReference>
<evidence type="ECO:0000313" key="8">
    <source>
        <dbReference type="Proteomes" id="UP000663852"/>
    </source>
</evidence>
<comment type="subcellular location">
    <subcellularLocation>
        <location evidence="1">Membrane</location>
    </subcellularLocation>
</comment>
<gene>
    <name evidence="7" type="ORF">EDS130_LOCUS39941</name>
</gene>
<dbReference type="InterPro" id="IPR000276">
    <property type="entry name" value="GPCR_Rhodpsn"/>
</dbReference>
<feature type="transmembrane region" description="Helical" evidence="5">
    <location>
        <begin position="75"/>
        <end position="98"/>
    </location>
</feature>
<dbReference type="PROSITE" id="PS50262">
    <property type="entry name" value="G_PROTEIN_RECEP_F1_2"/>
    <property type="match status" value="1"/>
</dbReference>
<dbReference type="Proteomes" id="UP000663852">
    <property type="component" value="Unassembled WGS sequence"/>
</dbReference>
<dbReference type="AlphaFoldDB" id="A0A815Q351"/>
<dbReference type="GO" id="GO:0004930">
    <property type="term" value="F:G protein-coupled receptor activity"/>
    <property type="evidence" value="ECO:0007669"/>
    <property type="project" value="InterPro"/>
</dbReference>
<dbReference type="EMBL" id="CAJNOJ010000463">
    <property type="protein sequence ID" value="CAF1457598.1"/>
    <property type="molecule type" value="Genomic_DNA"/>
</dbReference>
<keyword evidence="2 5" id="KW-0812">Transmembrane</keyword>
<dbReference type="OrthoDB" id="10005660at2759"/>
<dbReference type="Gene3D" id="1.20.1070.10">
    <property type="entry name" value="Rhodopsin 7-helix transmembrane proteins"/>
    <property type="match status" value="1"/>
</dbReference>
<name>A0A815Q351_ADIRI</name>
<accession>A0A815Q351</accession>
<proteinExistence type="predicted"/>